<organism evidence="2 3">
    <name type="scientific">Vibrio rotiferianus</name>
    <dbReference type="NCBI Taxonomy" id="190895"/>
    <lineage>
        <taxon>Bacteria</taxon>
        <taxon>Pseudomonadati</taxon>
        <taxon>Pseudomonadota</taxon>
        <taxon>Gammaproteobacteria</taxon>
        <taxon>Vibrionales</taxon>
        <taxon>Vibrionaceae</taxon>
        <taxon>Vibrio</taxon>
    </lineage>
</organism>
<dbReference type="SUPFAM" id="SSF56524">
    <property type="entry name" value="Oxidoreductase molybdopterin-binding domain"/>
    <property type="match status" value="1"/>
</dbReference>
<name>A0A510IC81_9VIBR</name>
<evidence type="ECO:0000313" key="3">
    <source>
        <dbReference type="Proteomes" id="UP000315115"/>
    </source>
</evidence>
<feature type="signal peptide" evidence="1">
    <location>
        <begin position="1"/>
        <end position="18"/>
    </location>
</feature>
<reference evidence="3" key="1">
    <citation type="submission" date="2019-07" db="EMBL/GenBank/DDBJ databases">
        <title>Complete Genome Sequences of Vibrion rotiferianus strain AM7.</title>
        <authorList>
            <person name="Miyazaki K."/>
            <person name="Wiseschart A."/>
            <person name="Pootanakit K."/>
            <person name="Ishimori K."/>
            <person name="Kitahara K."/>
        </authorList>
    </citation>
    <scope>NUCLEOTIDE SEQUENCE [LARGE SCALE GENOMIC DNA]</scope>
    <source>
        <strain evidence="3">AM7</strain>
    </source>
</reference>
<sequence>MRKIVALTLFLFAPTLFANTIQFSSPEKTNLVIALEDIETLPITSYVTELPWLDSPAVFEGVTLSTLLRQAFGEVPKRVELRALNDYHANINREDILRYEPIVAYKKDNKYIKIRDKGPFWLIYPISRFPEIDVSHYHSQMVWQLNSVKIEEK</sequence>
<proteinExistence type="predicted"/>
<protein>
    <submittedName>
        <fullName evidence="2">Oxidoreductase</fullName>
    </submittedName>
</protein>
<evidence type="ECO:0000256" key="1">
    <source>
        <dbReference type="SAM" id="SignalP"/>
    </source>
</evidence>
<dbReference type="EMBL" id="AP019799">
    <property type="protein sequence ID" value="BBL91384.1"/>
    <property type="molecule type" value="Genomic_DNA"/>
</dbReference>
<evidence type="ECO:0000313" key="2">
    <source>
        <dbReference type="EMBL" id="BBL91384.1"/>
    </source>
</evidence>
<gene>
    <name evidence="2" type="ORF">VroAM7_40370</name>
</gene>
<dbReference type="InterPro" id="IPR036374">
    <property type="entry name" value="OxRdtase_Mopterin-bd_sf"/>
</dbReference>
<accession>A0A510IC81</accession>
<keyword evidence="1" id="KW-0732">Signal</keyword>
<feature type="chain" id="PRO_5021811291" evidence="1">
    <location>
        <begin position="19"/>
        <end position="153"/>
    </location>
</feature>
<dbReference type="AlphaFoldDB" id="A0A510IC81"/>
<dbReference type="RefSeq" id="WP_138953959.1">
    <property type="nucleotide sequence ID" value="NZ_AP019799.1"/>
</dbReference>
<dbReference type="Proteomes" id="UP000315115">
    <property type="component" value="Chromosome 2"/>
</dbReference>